<dbReference type="Proteomes" id="UP000827973">
    <property type="component" value="Segment"/>
</dbReference>
<organism evidence="2 3">
    <name type="scientific">Erwinia phage pEa_SNUABM_1</name>
    <dbReference type="NCBI Taxonomy" id="2869543"/>
    <lineage>
        <taxon>Viruses</taxon>
        <taxon>Duplodnaviria</taxon>
        <taxon>Heunggongvirae</taxon>
        <taxon>Uroviricota</taxon>
        <taxon>Caudoviricetes</taxon>
        <taxon>Alexandravirus</taxon>
        <taxon>Alexandravirus SNUABM1</taxon>
    </lineage>
</organism>
<sequence length="154" mass="17202">MAMVNGKIVGVKAKKIKDSLKKKKRDKPLDEQAAELKAAKAKKAKKNPVREGWDNFKKDLKEEKPQKAKKKTRKETSEPEMFRIQIGAHGFLSVDLATDDAGNRVVEVRKWYNTKNDSEIKPGRGGFNMQAKSADIKLLAAKLKAIAIELDAEG</sequence>
<dbReference type="EMBL" id="MZ443776">
    <property type="protein sequence ID" value="QZE57336.1"/>
    <property type="molecule type" value="Genomic_DNA"/>
</dbReference>
<gene>
    <name evidence="2" type="ORF">pEaSNUABM1_00127</name>
</gene>
<protein>
    <submittedName>
        <fullName evidence="2">Uncharacterized protein</fullName>
    </submittedName>
</protein>
<evidence type="ECO:0000313" key="3">
    <source>
        <dbReference type="Proteomes" id="UP000827973"/>
    </source>
</evidence>
<accession>A0AAE7XJC4</accession>
<keyword evidence="3" id="KW-1185">Reference proteome</keyword>
<reference evidence="2 3" key="1">
    <citation type="submission" date="2021-06" db="EMBL/GenBank/DDBJ databases">
        <title>Complete genome sequence of Erwinia phage pEa_SNUABM_1.</title>
        <authorList>
            <person name="Kim S.G."/>
            <person name="Park S.C."/>
        </authorList>
    </citation>
    <scope>NUCLEOTIDE SEQUENCE [LARGE SCALE GENOMIC DNA]</scope>
</reference>
<feature type="compositionally biased region" description="Basic and acidic residues" evidence="1">
    <location>
        <begin position="48"/>
        <end position="66"/>
    </location>
</feature>
<name>A0AAE7XJC4_9CAUD</name>
<evidence type="ECO:0000256" key="1">
    <source>
        <dbReference type="SAM" id="MobiDB-lite"/>
    </source>
</evidence>
<proteinExistence type="predicted"/>
<feature type="region of interest" description="Disordered" evidence="1">
    <location>
        <begin position="36"/>
        <end position="80"/>
    </location>
</feature>
<evidence type="ECO:0000313" key="2">
    <source>
        <dbReference type="EMBL" id="QZE57336.1"/>
    </source>
</evidence>